<keyword evidence="3" id="KW-1185">Reference proteome</keyword>
<feature type="compositionally biased region" description="Acidic residues" evidence="1">
    <location>
        <begin position="12"/>
        <end position="22"/>
    </location>
</feature>
<name>A0ABT0FLZ6_9ACTN</name>
<organism evidence="2 3">
    <name type="scientific">Actinomadura luzonensis</name>
    <dbReference type="NCBI Taxonomy" id="2805427"/>
    <lineage>
        <taxon>Bacteria</taxon>
        <taxon>Bacillati</taxon>
        <taxon>Actinomycetota</taxon>
        <taxon>Actinomycetes</taxon>
        <taxon>Streptosporangiales</taxon>
        <taxon>Thermomonosporaceae</taxon>
        <taxon>Actinomadura</taxon>
    </lineage>
</organism>
<protein>
    <submittedName>
        <fullName evidence="2">Uncharacterized protein</fullName>
    </submittedName>
</protein>
<dbReference type="RefSeq" id="WP_242381806.1">
    <property type="nucleotide sequence ID" value="NZ_JAKRKC020000001.1"/>
</dbReference>
<comment type="caution">
    <text evidence="2">The sequence shown here is derived from an EMBL/GenBank/DDBJ whole genome shotgun (WGS) entry which is preliminary data.</text>
</comment>
<dbReference type="EMBL" id="JAKRKC020000001">
    <property type="protein sequence ID" value="MCK2213292.1"/>
    <property type="molecule type" value="Genomic_DNA"/>
</dbReference>
<sequence length="65" mass="7413">MTDFFAAPVSEDRDEDEDDLDDRSDHDWRAACLAVIDHTTGAPLTGEWLKPPHPYVMVRMPEATR</sequence>
<accession>A0ABT0FLZ6</accession>
<evidence type="ECO:0000313" key="2">
    <source>
        <dbReference type="EMBL" id="MCK2213292.1"/>
    </source>
</evidence>
<dbReference type="Proteomes" id="UP001317259">
    <property type="component" value="Unassembled WGS sequence"/>
</dbReference>
<reference evidence="2 3" key="1">
    <citation type="submission" date="2022-04" db="EMBL/GenBank/DDBJ databases">
        <title>Genome draft of Actinomadura sp. ATCC 31491.</title>
        <authorList>
            <person name="Shi X."/>
            <person name="Du Y."/>
        </authorList>
    </citation>
    <scope>NUCLEOTIDE SEQUENCE [LARGE SCALE GENOMIC DNA]</scope>
    <source>
        <strain evidence="2 3">ATCC 31491</strain>
    </source>
</reference>
<feature type="region of interest" description="Disordered" evidence="1">
    <location>
        <begin position="1"/>
        <end position="23"/>
    </location>
</feature>
<gene>
    <name evidence="2" type="ORF">MF672_005700</name>
</gene>
<proteinExistence type="predicted"/>
<evidence type="ECO:0000256" key="1">
    <source>
        <dbReference type="SAM" id="MobiDB-lite"/>
    </source>
</evidence>
<evidence type="ECO:0000313" key="3">
    <source>
        <dbReference type="Proteomes" id="UP001317259"/>
    </source>
</evidence>